<dbReference type="AlphaFoldDB" id="A0A1F5JVA3"/>
<dbReference type="InterPro" id="IPR014942">
    <property type="entry name" value="AbiEii"/>
</dbReference>
<accession>A0A1F5JVA3</accession>
<reference evidence="1 2" key="1">
    <citation type="journal article" date="2016" name="Nat. Commun.">
        <title>Thousands of microbial genomes shed light on interconnected biogeochemical processes in an aquifer system.</title>
        <authorList>
            <person name="Anantharaman K."/>
            <person name="Brown C.T."/>
            <person name="Hug L.A."/>
            <person name="Sharon I."/>
            <person name="Castelle C.J."/>
            <person name="Probst A.J."/>
            <person name="Thomas B.C."/>
            <person name="Singh A."/>
            <person name="Wilkins M.J."/>
            <person name="Karaoz U."/>
            <person name="Brodie E.L."/>
            <person name="Williams K.H."/>
            <person name="Hubbard S.S."/>
            <person name="Banfield J.F."/>
        </authorList>
    </citation>
    <scope>NUCLEOTIDE SEQUENCE [LARGE SCALE GENOMIC DNA]</scope>
</reference>
<organism evidence="1 2">
    <name type="scientific">Candidatus Daviesbacteria bacterium RIFCSPHIGHO2_02_FULL_36_13</name>
    <dbReference type="NCBI Taxonomy" id="1797768"/>
    <lineage>
        <taxon>Bacteria</taxon>
        <taxon>Candidatus Daviesiibacteriota</taxon>
    </lineage>
</organism>
<dbReference type="Proteomes" id="UP000176902">
    <property type="component" value="Unassembled WGS sequence"/>
</dbReference>
<dbReference type="STRING" id="1797768.A3C59_01405"/>
<sequence length="119" mass="14126">MDFGYYPYKRLKKSKSIENIEVDSLFDIAVNKLQTIHQRSQVKDFVDLYFLLKEFSLWDLMEGARVKFKIEIDLYTIAADCLKVKTFDYLPKMLIPLKLSDLQEFYKDLAKKLGKEITK</sequence>
<dbReference type="Pfam" id="PF08843">
    <property type="entry name" value="AbiEii"/>
    <property type="match status" value="1"/>
</dbReference>
<protein>
    <recommendedName>
        <fullName evidence="3">Nucleotidyl transferase AbiEii/AbiGii toxin family protein</fullName>
    </recommendedName>
</protein>
<comment type="caution">
    <text evidence="1">The sequence shown here is derived from an EMBL/GenBank/DDBJ whole genome shotgun (WGS) entry which is preliminary data.</text>
</comment>
<gene>
    <name evidence="1" type="ORF">A3C59_01405</name>
</gene>
<evidence type="ECO:0000313" key="2">
    <source>
        <dbReference type="Proteomes" id="UP000176902"/>
    </source>
</evidence>
<evidence type="ECO:0008006" key="3">
    <source>
        <dbReference type="Google" id="ProtNLM"/>
    </source>
</evidence>
<dbReference type="EMBL" id="MFCV01000025">
    <property type="protein sequence ID" value="OGE32508.1"/>
    <property type="molecule type" value="Genomic_DNA"/>
</dbReference>
<proteinExistence type="predicted"/>
<name>A0A1F5JVA3_9BACT</name>
<evidence type="ECO:0000313" key="1">
    <source>
        <dbReference type="EMBL" id="OGE32508.1"/>
    </source>
</evidence>